<keyword evidence="4" id="KW-1185">Reference proteome</keyword>
<dbReference type="Pfam" id="PF13519">
    <property type="entry name" value="VWA_2"/>
    <property type="match status" value="1"/>
</dbReference>
<name>A0A194UMR1_CYTMA</name>
<dbReference type="Proteomes" id="UP000078576">
    <property type="component" value="Unassembled WGS sequence"/>
</dbReference>
<evidence type="ECO:0000256" key="1">
    <source>
        <dbReference type="SAM" id="MobiDB-lite"/>
    </source>
</evidence>
<dbReference type="EMBL" id="KN714667">
    <property type="protein sequence ID" value="KUI52941.1"/>
    <property type="molecule type" value="Genomic_DNA"/>
</dbReference>
<dbReference type="AlphaFoldDB" id="A0A194UMR1"/>
<organism evidence="3 4">
    <name type="scientific">Cytospora mali</name>
    <name type="common">Apple Valsa canker fungus</name>
    <name type="synonym">Valsa mali</name>
    <dbReference type="NCBI Taxonomy" id="578113"/>
    <lineage>
        <taxon>Eukaryota</taxon>
        <taxon>Fungi</taxon>
        <taxon>Dikarya</taxon>
        <taxon>Ascomycota</taxon>
        <taxon>Pezizomycotina</taxon>
        <taxon>Sordariomycetes</taxon>
        <taxon>Sordariomycetidae</taxon>
        <taxon>Diaporthales</taxon>
        <taxon>Cytosporaceae</taxon>
        <taxon>Cytospora</taxon>
    </lineage>
</organism>
<dbReference type="OrthoDB" id="10264538at2759"/>
<protein>
    <recommendedName>
        <fullName evidence="2">VWFA domain-containing protein</fullName>
    </recommendedName>
</protein>
<dbReference type="InterPro" id="IPR036844">
    <property type="entry name" value="Hint_dom_sf"/>
</dbReference>
<dbReference type="InterPro" id="IPR002035">
    <property type="entry name" value="VWF_A"/>
</dbReference>
<gene>
    <name evidence="3" type="ORF">VP1G_00325</name>
</gene>
<evidence type="ECO:0000259" key="2">
    <source>
        <dbReference type="PROSITE" id="PS50234"/>
    </source>
</evidence>
<dbReference type="InterPro" id="IPR036465">
    <property type="entry name" value="vWFA_dom_sf"/>
</dbReference>
<dbReference type="SUPFAM" id="SSF51294">
    <property type="entry name" value="Hedgehog/intein (Hint) domain"/>
    <property type="match status" value="1"/>
</dbReference>
<evidence type="ECO:0000313" key="4">
    <source>
        <dbReference type="Proteomes" id="UP000078576"/>
    </source>
</evidence>
<accession>A0A194UMR1</accession>
<dbReference type="Pfam" id="PF14624">
    <property type="entry name" value="Vwaint"/>
    <property type="match status" value="1"/>
</dbReference>
<dbReference type="PROSITE" id="PS50234">
    <property type="entry name" value="VWFA"/>
    <property type="match status" value="1"/>
</dbReference>
<evidence type="ECO:0000313" key="3">
    <source>
        <dbReference type="EMBL" id="KUI52941.1"/>
    </source>
</evidence>
<dbReference type="STRING" id="694573.A0A194UMR1"/>
<feature type="compositionally biased region" description="Polar residues" evidence="1">
    <location>
        <begin position="392"/>
        <end position="408"/>
    </location>
</feature>
<feature type="region of interest" description="Disordered" evidence="1">
    <location>
        <begin position="878"/>
        <end position="900"/>
    </location>
</feature>
<sequence length="1007" mass="112359">MSLETEVLTRFAKLPEELRWMIWENTTLPWSQERRVHFAELKVFVEYVDLSTEMEATNARDIDPVSEALNGYPMPRSQKLARCGTLCPTVEQGTYSRFDYNIFTDPQAEMDRTWLAKQIDMVAESCKDAGRALSNMHLPTEPVYDSINLTFPDNGDLVCISRFTERLFHPRFLPIRRLVPFFLPAMYTNDPNQQYYIPFTAVVPSSVPTILSAAAQEDNPLGFWGFGHGLRRVALLALYGNSFDVLERFQDTYIFHALAFLCPKLLEFNIIISDSYGGFMFSEYIVEDSEPKYENTNTKYYEIDQSRCLNLTQVAMADGTSQLCHHQYWVRNLVESLNDAREAYVSFVGHVQNFDRFGYDPFYRHKNPEKVQQVVVPIHTSHHGADEPPPYSETQETSNPSPDATVNIQPLPDKNGVIVTVQPPKAPANDKLSHVPCDIALVIDVSGSMGDDAPVPGEGERTGLSVLDLVKHACRTIMSTMTAEDRLAIVTFSNASKVLQPLTPMTDINKESTQSKVEAMVVKGSTNLWHGLKDGIKLFKNEENSGRVPAVMILTDGVPNHMCPPQGYVPALRAMGNIVPSIHTFGFGYALRSGLLKSIAEFGNGNYSFIPDAGMIGTVFVHAVANLQSTFAIDATLRLTYPDHVTIQQQIGASVDQQDAEQVAGGNYELIVSLGNIQYGQSRTIYLQWRSNPDNDDELSPPFINVALQYSQMTGTQYTSHASRSLRDLSFTTMSDAEIAYHISRSRICVFLSELFPIDPLGEHRASQTLQQYYEMCESELRDFIASLPATHFPKDIKCNSLLQDLHGPEPLGQISLALSRKDYFIKWGQHYLPSLYGAHARQQCNSFKDPGPLQYGVDSPLFIKCRDALSNAFDDLPAPKPSNIHPRTHRGGAGGAPPKTRHRGFASFINMSSYNSSSAPCFAGHTRVRLASGRHVRISSLRKGVCVATPLGPREVAAVLVTPVRRVEMVRLEGVLVTPFHPVALPTDDPATGRDEGYGWVFPAQY</sequence>
<proteinExistence type="predicted"/>
<dbReference type="Pfam" id="PF14623">
    <property type="entry name" value="Vint"/>
    <property type="match status" value="1"/>
</dbReference>
<dbReference type="InterPro" id="IPR032838">
    <property type="entry name" value="Vwaint_dom"/>
</dbReference>
<dbReference type="SMART" id="SM00327">
    <property type="entry name" value="VWA"/>
    <property type="match status" value="1"/>
</dbReference>
<dbReference type="PANTHER" id="PTHR10579">
    <property type="entry name" value="CALCIUM-ACTIVATED CHLORIDE CHANNEL REGULATOR"/>
    <property type="match status" value="1"/>
</dbReference>
<dbReference type="InterPro" id="IPR051266">
    <property type="entry name" value="CLCR"/>
</dbReference>
<reference evidence="4" key="1">
    <citation type="submission" date="2014-12" db="EMBL/GenBank/DDBJ databases">
        <title>Genome Sequence of Valsa Canker Pathogens Uncovers a Specific Adaption of Colonization on Woody Bark.</title>
        <authorList>
            <person name="Yin Z."/>
            <person name="Liu H."/>
            <person name="Gao X."/>
            <person name="Li Z."/>
            <person name="Song N."/>
            <person name="Ke X."/>
            <person name="Dai Q."/>
            <person name="Wu Y."/>
            <person name="Sun Y."/>
            <person name="Xu J.-R."/>
            <person name="Kang Z.K."/>
            <person name="Wang L."/>
            <person name="Huang L."/>
        </authorList>
    </citation>
    <scope>NUCLEOTIDE SEQUENCE [LARGE SCALE GENOMIC DNA]</scope>
    <source>
        <strain evidence="4">SXYL134</strain>
    </source>
</reference>
<dbReference type="SUPFAM" id="SSF53300">
    <property type="entry name" value="vWA-like"/>
    <property type="match status" value="1"/>
</dbReference>
<dbReference type="Gene3D" id="3.40.50.410">
    <property type="entry name" value="von Willebrand factor, type A domain"/>
    <property type="match status" value="1"/>
</dbReference>
<feature type="domain" description="VWFA" evidence="2">
    <location>
        <begin position="438"/>
        <end position="624"/>
    </location>
</feature>
<feature type="region of interest" description="Disordered" evidence="1">
    <location>
        <begin position="381"/>
        <end position="410"/>
    </location>
</feature>
<dbReference type="InterPro" id="IPR039510">
    <property type="entry name" value="Vint_dom"/>
</dbReference>
<dbReference type="PANTHER" id="PTHR10579:SF156">
    <property type="entry name" value="VWFA DOMAIN-CONTAINING PROTEIN"/>
    <property type="match status" value="1"/>
</dbReference>